<dbReference type="Proteomes" id="UP000765845">
    <property type="component" value="Unassembled WGS sequence"/>
</dbReference>
<proteinExistence type="predicted"/>
<feature type="domain" description="Transposase IS200-like" evidence="2">
    <location>
        <begin position="14"/>
        <end position="124"/>
    </location>
</feature>
<dbReference type="SUPFAM" id="SSF143422">
    <property type="entry name" value="Transposase IS200-like"/>
    <property type="match status" value="1"/>
</dbReference>
<evidence type="ECO:0000313" key="4">
    <source>
        <dbReference type="Proteomes" id="UP000765845"/>
    </source>
</evidence>
<evidence type="ECO:0000313" key="3">
    <source>
        <dbReference type="EMBL" id="NKI18410.1"/>
    </source>
</evidence>
<dbReference type="RefSeq" id="WP_168450950.1">
    <property type="nucleotide sequence ID" value="NZ_JAAWWK010000005.1"/>
</dbReference>
<dbReference type="InterPro" id="IPR052715">
    <property type="entry name" value="RAYT_transposase"/>
</dbReference>
<name>A0ABX1GGS1_9GAMM</name>
<dbReference type="InterPro" id="IPR002686">
    <property type="entry name" value="Transposase_17"/>
</dbReference>
<keyword evidence="1" id="KW-1133">Transmembrane helix</keyword>
<dbReference type="SMART" id="SM01321">
    <property type="entry name" value="Y1_Tnp"/>
    <property type="match status" value="1"/>
</dbReference>
<dbReference type="EMBL" id="JAAWWK010000005">
    <property type="protein sequence ID" value="NKI18410.1"/>
    <property type="molecule type" value="Genomic_DNA"/>
</dbReference>
<comment type="caution">
    <text evidence="3">The sequence shown here is derived from an EMBL/GenBank/DDBJ whole genome shotgun (WGS) entry which is preliminary data.</text>
</comment>
<feature type="transmembrane region" description="Helical" evidence="1">
    <location>
        <begin position="36"/>
        <end position="58"/>
    </location>
</feature>
<organism evidence="3 4">
    <name type="scientific">Spongiibacter thalassae</name>
    <dbReference type="NCBI Taxonomy" id="2721624"/>
    <lineage>
        <taxon>Bacteria</taxon>
        <taxon>Pseudomonadati</taxon>
        <taxon>Pseudomonadota</taxon>
        <taxon>Gammaproteobacteria</taxon>
        <taxon>Cellvibrionales</taxon>
        <taxon>Spongiibacteraceae</taxon>
        <taxon>Spongiibacter</taxon>
    </lineage>
</organism>
<evidence type="ECO:0000259" key="2">
    <source>
        <dbReference type="SMART" id="SM01321"/>
    </source>
</evidence>
<keyword evidence="1" id="KW-0472">Membrane</keyword>
<reference evidence="3 4" key="1">
    <citation type="submission" date="2020-04" db="EMBL/GenBank/DDBJ databases">
        <authorList>
            <person name="Yoon J."/>
        </authorList>
    </citation>
    <scope>NUCLEOTIDE SEQUENCE [LARGE SCALE GENOMIC DNA]</scope>
    <source>
        <strain evidence="3 4">KMU-166</strain>
    </source>
</reference>
<evidence type="ECO:0000256" key="1">
    <source>
        <dbReference type="SAM" id="Phobius"/>
    </source>
</evidence>
<keyword evidence="1" id="KW-0812">Transmembrane</keyword>
<dbReference type="NCBIfam" id="NF047646">
    <property type="entry name" value="REP_Tyr_transpos"/>
    <property type="match status" value="1"/>
</dbReference>
<protein>
    <submittedName>
        <fullName evidence="3">Transposase</fullName>
    </submittedName>
</protein>
<dbReference type="Gene3D" id="3.30.70.1290">
    <property type="entry name" value="Transposase IS200-like"/>
    <property type="match status" value="1"/>
</dbReference>
<dbReference type="InterPro" id="IPR036515">
    <property type="entry name" value="Transposase_17_sf"/>
</dbReference>
<keyword evidence="4" id="KW-1185">Reference proteome</keyword>
<dbReference type="Pfam" id="PF01797">
    <property type="entry name" value="Y1_Tnp"/>
    <property type="match status" value="1"/>
</dbReference>
<sequence>MAHSNRLRRGRVSEMGRCYLITSTTHKRRKIFSFWLYGRCVVCGMMAVNATTLSYVVMPDHIHWLVQLDGGESLSSCVQKMKSVATKKLRQLGVAGEVWQAGFHDRAVRRDEDVIAIARYIVANPLRADLVDSVRDYGLWDAIWIDQHL</sequence>
<accession>A0ABX1GGS1</accession>
<gene>
    <name evidence="3" type="ORF">HCU74_13415</name>
</gene>
<dbReference type="PANTHER" id="PTHR36966:SF1">
    <property type="entry name" value="REP-ASSOCIATED TYROSINE TRANSPOSASE"/>
    <property type="match status" value="1"/>
</dbReference>
<dbReference type="PANTHER" id="PTHR36966">
    <property type="entry name" value="REP-ASSOCIATED TYROSINE TRANSPOSASE"/>
    <property type="match status" value="1"/>
</dbReference>